<sequence>MAFRTGVAERDEWCYSPAVGVGPLRFGTTVDEVVEAAEMLGRTEVSDCARDHAIFTPTWKVVVHRRGVAPSPPAVTACVSQAVGLFCVAADAVHGPQVTYDGLPLVGRDLSELETT</sequence>
<dbReference type="EMBL" id="CP071839">
    <property type="protein sequence ID" value="QTD96778.1"/>
    <property type="molecule type" value="Genomic_DNA"/>
</dbReference>
<name>A0ABX7TMD2_STRCY</name>
<dbReference type="RefSeq" id="WP_208030701.1">
    <property type="nucleotide sequence ID" value="NZ_CP071839.1"/>
</dbReference>
<accession>A0ABX7TMD2</accession>
<protein>
    <submittedName>
        <fullName evidence="1">Uncharacterized protein</fullName>
    </submittedName>
</protein>
<evidence type="ECO:0000313" key="1">
    <source>
        <dbReference type="EMBL" id="QTD96778.1"/>
    </source>
</evidence>
<reference evidence="1 2" key="1">
    <citation type="submission" date="2021-03" db="EMBL/GenBank/DDBJ databases">
        <title>Complete genome sequence of Streptomyces cyanogenus S136, producer of anticancer angucycline landomycin A.</title>
        <authorList>
            <person name="Hrab P."/>
            <person name="Ruckert C."/>
            <person name="Busche T."/>
            <person name="Ostash I."/>
            <person name="Kalinowski J."/>
            <person name="Fedorenko V."/>
            <person name="Yushchuk O."/>
            <person name="Ostash B."/>
        </authorList>
    </citation>
    <scope>NUCLEOTIDE SEQUENCE [LARGE SCALE GENOMIC DNA]</scope>
    <source>
        <strain evidence="1 2">S136</strain>
    </source>
</reference>
<proteinExistence type="predicted"/>
<dbReference type="Proteomes" id="UP000663908">
    <property type="component" value="Chromosome"/>
</dbReference>
<keyword evidence="2" id="KW-1185">Reference proteome</keyword>
<organism evidence="1 2">
    <name type="scientific">Streptomyces cyanogenus</name>
    <dbReference type="NCBI Taxonomy" id="80860"/>
    <lineage>
        <taxon>Bacteria</taxon>
        <taxon>Bacillati</taxon>
        <taxon>Actinomycetota</taxon>
        <taxon>Actinomycetes</taxon>
        <taxon>Kitasatosporales</taxon>
        <taxon>Streptomycetaceae</taxon>
        <taxon>Streptomyces</taxon>
    </lineage>
</organism>
<gene>
    <name evidence="1" type="ORF">S1361_05410</name>
</gene>
<evidence type="ECO:0000313" key="2">
    <source>
        <dbReference type="Proteomes" id="UP000663908"/>
    </source>
</evidence>